<dbReference type="InterPro" id="IPR011250">
    <property type="entry name" value="OMP/PagP_B-barrel"/>
</dbReference>
<protein>
    <recommendedName>
        <fullName evidence="1">Transferrin-binding protein B C-lobe/N-lobe beta-barrel domain-containing protein</fullName>
    </recommendedName>
</protein>
<proteinExistence type="predicted"/>
<dbReference type="Gene3D" id="2.40.160.90">
    <property type="match status" value="1"/>
</dbReference>
<dbReference type="Pfam" id="PF01298">
    <property type="entry name" value="TbpB_B_D"/>
    <property type="match status" value="1"/>
</dbReference>
<feature type="domain" description="Transferrin-binding protein B C-lobe/N-lobe beta-barrel" evidence="1">
    <location>
        <begin position="176"/>
        <end position="276"/>
    </location>
</feature>
<name>A0A1R3WHY1_9RHOB</name>
<organism evidence="2 3">
    <name type="scientific">Yoonia rosea</name>
    <dbReference type="NCBI Taxonomy" id="287098"/>
    <lineage>
        <taxon>Bacteria</taxon>
        <taxon>Pseudomonadati</taxon>
        <taxon>Pseudomonadota</taxon>
        <taxon>Alphaproteobacteria</taxon>
        <taxon>Rhodobacterales</taxon>
        <taxon>Paracoccaceae</taxon>
        <taxon>Yoonia</taxon>
    </lineage>
</organism>
<sequence>MMSHLAKPLSVFAFLALTACGGGGGGGDTGGGGGGGGGSSSDNGLPFGAVSGQDLSDAEGVRVTTETASGRFTSSTFAEIAPASITVNTNFFTGDSDGNLGPLDGTIEILGETRSFTNGTGTLSTGEVINVIYEPNRTGNHVAAIEVAVSDQNGISGAAAYLIGFETNPDTIAQTGGTTTYVGNFQVTGEVSGTNTESEYDGGITVDVNFLDNDADFTLLGNFNGSQVMNMEGNGLDLTGNSISGELMCTSGCSNGQSLVDATFYGPNAEELGGVLAIGVFVAGQGVYDGVGTFILPTE</sequence>
<keyword evidence="3" id="KW-1185">Reference proteome</keyword>
<dbReference type="SUPFAM" id="SSF56925">
    <property type="entry name" value="OMPA-like"/>
    <property type="match status" value="1"/>
</dbReference>
<dbReference type="EMBL" id="FTPR01000001">
    <property type="protein sequence ID" value="SIT77537.1"/>
    <property type="molecule type" value="Genomic_DNA"/>
</dbReference>
<gene>
    <name evidence="2" type="ORF">SAMN05421665_0592</name>
</gene>
<dbReference type="AlphaFoldDB" id="A0A1R3WHY1"/>
<reference evidence="3" key="1">
    <citation type="submission" date="2017-01" db="EMBL/GenBank/DDBJ databases">
        <authorList>
            <person name="Varghese N."/>
            <person name="Submissions S."/>
        </authorList>
    </citation>
    <scope>NUCLEOTIDE SEQUENCE [LARGE SCALE GENOMIC DNA]</scope>
    <source>
        <strain evidence="3">DSM 29591</strain>
    </source>
</reference>
<dbReference type="PROSITE" id="PS51257">
    <property type="entry name" value="PROKAR_LIPOPROTEIN"/>
    <property type="match status" value="1"/>
</dbReference>
<accession>A0A1R3WHY1</accession>
<dbReference type="InterPro" id="IPR001677">
    <property type="entry name" value="TbpB_B_D"/>
</dbReference>
<evidence type="ECO:0000313" key="3">
    <source>
        <dbReference type="Proteomes" id="UP000186997"/>
    </source>
</evidence>
<dbReference type="Proteomes" id="UP000186997">
    <property type="component" value="Unassembled WGS sequence"/>
</dbReference>
<evidence type="ECO:0000259" key="1">
    <source>
        <dbReference type="Pfam" id="PF01298"/>
    </source>
</evidence>
<dbReference type="RefSeq" id="WP_076658293.1">
    <property type="nucleotide sequence ID" value="NZ_FTPR01000001.1"/>
</dbReference>
<evidence type="ECO:0000313" key="2">
    <source>
        <dbReference type="EMBL" id="SIT77537.1"/>
    </source>
</evidence>